<dbReference type="AlphaFoldDB" id="A0A7S0BC95"/>
<protein>
    <submittedName>
        <fullName evidence="2">Uncharacterized protein</fullName>
    </submittedName>
</protein>
<accession>A0A7S0BC95</accession>
<gene>
    <name evidence="2" type="ORF">PBAH0796_LOCUS32968</name>
</gene>
<evidence type="ECO:0000256" key="1">
    <source>
        <dbReference type="SAM" id="MobiDB-lite"/>
    </source>
</evidence>
<dbReference type="EMBL" id="HBEG01054143">
    <property type="protein sequence ID" value="CAD8389384.1"/>
    <property type="molecule type" value="Transcribed_RNA"/>
</dbReference>
<proteinExistence type="predicted"/>
<evidence type="ECO:0000313" key="2">
    <source>
        <dbReference type="EMBL" id="CAD8389384.1"/>
    </source>
</evidence>
<reference evidence="2" key="1">
    <citation type="submission" date="2021-01" db="EMBL/GenBank/DDBJ databases">
        <authorList>
            <person name="Corre E."/>
            <person name="Pelletier E."/>
            <person name="Niang G."/>
            <person name="Scheremetjew M."/>
            <person name="Finn R."/>
            <person name="Kale V."/>
            <person name="Holt S."/>
            <person name="Cochrane G."/>
            <person name="Meng A."/>
            <person name="Brown T."/>
            <person name="Cohen L."/>
        </authorList>
    </citation>
    <scope>NUCLEOTIDE SEQUENCE</scope>
    <source>
        <strain evidence="2">Pbaha01</strain>
    </source>
</reference>
<sequence length="681" mass="69276">MTPHHCIRDQKVVLGQKMTADGLAQERGYDLQSKFAHAMQEALAAEKMHLPGAHETYSCKSVLAPTPGHENALLDTGRETPGAAILQSPTPLQELRHAARAARAARSSLRRLVAALGAAAGTPPVPGTSVAGTPAAWGDGPVPSLLEALRARAQRDLAGLSTAKAAALPSMPSSSLPPGLPAALPRAPQPAVSTQSALLFGAAAGDGGPVAADLAPRLRLRAGPSERVLSVALAMGGSVGIGGSGVGAAVAVVLSGARVEFWARDPFNWHFAAAVPVTLPPSAEASAVFSADNSCLWVLVTRPDNQGAPAAFETHAQLSLFSCTPMDRPSLVAATPCVGSVMSGPVPLQGPAEVGLFGAALVLAGGGQPQADIHTARTICGPTPRTAPAPWLRLFTWQRPSPPGHGTPAAVGGAPSPLLPPGVLTEAAAFSVARQRPPPAPGVAAAPSSVGVAGLWALAAVAHGTGAGAPAPAAWPGGAAREGGAARREIARQWRLAAWVHEGEKAEGAGELQVLSGTGECLAVLPLESGVSCLAVPSHESCPLEMLTRLCISADPPPFVVITERSKAPGQALAECIVSIAAVDAMCKDGDVATLSEPRLLQLRPLYAVPVPAAAVEVVASSEGLLGCRGEATNYVLDWQQLCTHRLPKNLLPVLVGPSVIVVLRTASPDVVPELVFLEPC</sequence>
<organism evidence="2">
    <name type="scientific">Pyrodinium bahamense</name>
    <dbReference type="NCBI Taxonomy" id="73915"/>
    <lineage>
        <taxon>Eukaryota</taxon>
        <taxon>Sar</taxon>
        <taxon>Alveolata</taxon>
        <taxon>Dinophyceae</taxon>
        <taxon>Gonyaulacales</taxon>
        <taxon>Pyrocystaceae</taxon>
        <taxon>Pyrodinium</taxon>
    </lineage>
</organism>
<feature type="region of interest" description="Disordered" evidence="1">
    <location>
        <begin position="168"/>
        <end position="187"/>
    </location>
</feature>
<name>A0A7S0BC95_9DINO</name>